<dbReference type="EMBL" id="HBUF01660551">
    <property type="protein sequence ID" value="CAG6788546.1"/>
    <property type="molecule type" value="Transcribed_RNA"/>
</dbReference>
<accession>A0A8D9FFK8</accession>
<feature type="transmembrane region" description="Helical" evidence="1">
    <location>
        <begin position="40"/>
        <end position="60"/>
    </location>
</feature>
<evidence type="ECO:0000313" key="2">
    <source>
        <dbReference type="EMBL" id="CAG6788546.1"/>
    </source>
</evidence>
<organism evidence="2">
    <name type="scientific">Cacopsylla melanoneura</name>
    <dbReference type="NCBI Taxonomy" id="428564"/>
    <lineage>
        <taxon>Eukaryota</taxon>
        <taxon>Metazoa</taxon>
        <taxon>Ecdysozoa</taxon>
        <taxon>Arthropoda</taxon>
        <taxon>Hexapoda</taxon>
        <taxon>Insecta</taxon>
        <taxon>Pterygota</taxon>
        <taxon>Neoptera</taxon>
        <taxon>Paraneoptera</taxon>
        <taxon>Hemiptera</taxon>
        <taxon>Sternorrhyncha</taxon>
        <taxon>Psylloidea</taxon>
        <taxon>Psyllidae</taxon>
        <taxon>Psyllinae</taxon>
        <taxon>Cacopsylla</taxon>
    </lineage>
</organism>
<dbReference type="AlphaFoldDB" id="A0A8D9FFK8"/>
<dbReference type="EMBL" id="HBUF01367366">
    <property type="protein sequence ID" value="CAG6724305.1"/>
    <property type="molecule type" value="Transcribed_RNA"/>
</dbReference>
<dbReference type="EMBL" id="HBUF01660552">
    <property type="protein sequence ID" value="CAG6788548.1"/>
    <property type="molecule type" value="Transcribed_RNA"/>
</dbReference>
<reference evidence="2" key="1">
    <citation type="submission" date="2021-05" db="EMBL/GenBank/DDBJ databases">
        <authorList>
            <person name="Alioto T."/>
            <person name="Alioto T."/>
            <person name="Gomez Garrido J."/>
        </authorList>
    </citation>
    <scope>NUCLEOTIDE SEQUENCE</scope>
</reference>
<keyword evidence="1" id="KW-0472">Membrane</keyword>
<proteinExistence type="predicted"/>
<name>A0A8D9FFK8_9HEMI</name>
<sequence length="105" mass="12491">MSKMTVSPILLMIHMNILRVIMTFQTVLRKNCTTKLRELLYTQVQILMININFGVTYVQQNFIMRSIWFIMSQGSMLVMSHMLTTTTFLLHKTRTFLKRFPLRKS</sequence>
<protein>
    <submittedName>
        <fullName evidence="2">Uncharacterized protein</fullName>
    </submittedName>
</protein>
<feature type="transmembrane region" description="Helical" evidence="1">
    <location>
        <begin position="66"/>
        <end position="90"/>
    </location>
</feature>
<evidence type="ECO:0000256" key="1">
    <source>
        <dbReference type="SAM" id="Phobius"/>
    </source>
</evidence>
<dbReference type="EMBL" id="HBUF01367365">
    <property type="protein sequence ID" value="CAG6724303.1"/>
    <property type="molecule type" value="Transcribed_RNA"/>
</dbReference>
<dbReference type="EMBL" id="HBUF01660553">
    <property type="protein sequence ID" value="CAG6788550.1"/>
    <property type="molecule type" value="Transcribed_RNA"/>
</dbReference>
<keyword evidence="1" id="KW-0812">Transmembrane</keyword>
<dbReference type="EMBL" id="HBUF01367367">
    <property type="protein sequence ID" value="CAG6724307.1"/>
    <property type="molecule type" value="Transcribed_RNA"/>
</dbReference>
<keyword evidence="1" id="KW-1133">Transmembrane helix</keyword>
<dbReference type="EMBL" id="HBUF01367364">
    <property type="protein sequence ID" value="CAG6724301.1"/>
    <property type="molecule type" value="Transcribed_RNA"/>
</dbReference>